<comment type="catalytic activity">
    <reaction evidence="6">
        <text>Fe-coproporphyrin III + 2 H(+) = coproporphyrin III + Fe(2+)</text>
        <dbReference type="Rhea" id="RHEA:49572"/>
        <dbReference type="ChEBI" id="CHEBI:15378"/>
        <dbReference type="ChEBI" id="CHEBI:29033"/>
        <dbReference type="ChEBI" id="CHEBI:68438"/>
        <dbReference type="ChEBI" id="CHEBI:131725"/>
        <dbReference type="EC" id="4.99.1.9"/>
    </reaction>
    <physiologicalReaction direction="right-to-left" evidence="6">
        <dbReference type="Rhea" id="RHEA:49574"/>
    </physiologicalReaction>
</comment>
<dbReference type="PANTHER" id="PTHR11108:SF1">
    <property type="entry name" value="FERROCHELATASE, MITOCHONDRIAL"/>
    <property type="match status" value="1"/>
</dbReference>
<organism evidence="9 10">
    <name type="scientific">Legionella shakespearei DSM 23087</name>
    <dbReference type="NCBI Taxonomy" id="1122169"/>
    <lineage>
        <taxon>Bacteria</taxon>
        <taxon>Pseudomonadati</taxon>
        <taxon>Pseudomonadota</taxon>
        <taxon>Gammaproteobacteria</taxon>
        <taxon>Legionellales</taxon>
        <taxon>Legionellaceae</taxon>
        <taxon>Legionella</taxon>
    </lineage>
</organism>
<evidence type="ECO:0000256" key="8">
    <source>
        <dbReference type="RuleBase" id="RU004185"/>
    </source>
</evidence>
<dbReference type="Gene3D" id="3.40.50.1400">
    <property type="match status" value="2"/>
</dbReference>
<dbReference type="EMBL" id="LNYW01000009">
    <property type="protein sequence ID" value="KTD65861.1"/>
    <property type="molecule type" value="Genomic_DNA"/>
</dbReference>
<dbReference type="GO" id="GO:0005737">
    <property type="term" value="C:cytoplasm"/>
    <property type="evidence" value="ECO:0007669"/>
    <property type="project" value="UniProtKB-SubCell"/>
</dbReference>
<dbReference type="CDD" id="cd03411">
    <property type="entry name" value="Ferrochelatase_N"/>
    <property type="match status" value="1"/>
</dbReference>
<dbReference type="HAMAP" id="MF_00323">
    <property type="entry name" value="Ferrochelatase"/>
    <property type="match status" value="1"/>
</dbReference>
<dbReference type="SUPFAM" id="SSF53800">
    <property type="entry name" value="Chelatase"/>
    <property type="match status" value="1"/>
</dbReference>
<reference evidence="9 10" key="1">
    <citation type="submission" date="2015-11" db="EMBL/GenBank/DDBJ databases">
        <title>Genomic analysis of 38 Legionella species identifies large and diverse effector repertoires.</title>
        <authorList>
            <person name="Burstein D."/>
            <person name="Amaro F."/>
            <person name="Zusman T."/>
            <person name="Lifshitz Z."/>
            <person name="Cohen O."/>
            <person name="Gilbert J.A."/>
            <person name="Pupko T."/>
            <person name="Shuman H.A."/>
            <person name="Segal G."/>
        </authorList>
    </citation>
    <scope>NUCLEOTIDE SEQUENCE [LARGE SCALE GENOMIC DNA]</scope>
    <source>
        <strain evidence="9 10">ATCC 49655</strain>
    </source>
</reference>
<dbReference type="UniPathway" id="UPA00252">
    <property type="reaction ID" value="UER00325"/>
</dbReference>
<evidence type="ECO:0000256" key="3">
    <source>
        <dbReference type="ARBA" id="ARBA00023133"/>
    </source>
</evidence>
<name>A0A0W0Z9S5_9GAMM</name>
<comment type="function">
    <text evidence="7">Catalyzes the ferrous insertion into protoporphyrin IX.</text>
</comment>
<dbReference type="InterPro" id="IPR033659">
    <property type="entry name" value="Ferrochelatase_N"/>
</dbReference>
<keyword evidence="7" id="KW-0963">Cytoplasm</keyword>
<feature type="binding site" evidence="7">
    <location>
        <position position="286"/>
    </location>
    <ligand>
        <name>Fe(2+)</name>
        <dbReference type="ChEBI" id="CHEBI:29033"/>
    </ligand>
</feature>
<dbReference type="RefSeq" id="WP_018577070.1">
    <property type="nucleotide sequence ID" value="NZ_KB892394.1"/>
</dbReference>
<keyword evidence="3 7" id="KW-0350">Heme biosynthesis</keyword>
<evidence type="ECO:0000256" key="4">
    <source>
        <dbReference type="ARBA" id="ARBA00023239"/>
    </source>
</evidence>
<evidence type="ECO:0000256" key="6">
    <source>
        <dbReference type="ARBA" id="ARBA00024536"/>
    </source>
</evidence>
<dbReference type="CDD" id="cd00419">
    <property type="entry name" value="Ferrochelatase_C"/>
    <property type="match status" value="1"/>
</dbReference>
<dbReference type="OrthoDB" id="9809741at2"/>
<dbReference type="PANTHER" id="PTHR11108">
    <property type="entry name" value="FERROCHELATASE"/>
    <property type="match status" value="1"/>
</dbReference>
<comment type="catalytic activity">
    <reaction evidence="7">
        <text>heme b + 2 H(+) = protoporphyrin IX + Fe(2+)</text>
        <dbReference type="Rhea" id="RHEA:22584"/>
        <dbReference type="ChEBI" id="CHEBI:15378"/>
        <dbReference type="ChEBI" id="CHEBI:29033"/>
        <dbReference type="ChEBI" id="CHEBI:57306"/>
        <dbReference type="ChEBI" id="CHEBI:60344"/>
        <dbReference type="EC" id="4.98.1.1"/>
    </reaction>
</comment>
<dbReference type="AlphaFoldDB" id="A0A0W0Z9S5"/>
<dbReference type="Pfam" id="PF00762">
    <property type="entry name" value="Ferrochelatase"/>
    <property type="match status" value="1"/>
</dbReference>
<dbReference type="NCBIfam" id="TIGR00109">
    <property type="entry name" value="hemH"/>
    <property type="match status" value="1"/>
</dbReference>
<dbReference type="EC" id="4.98.1.1" evidence="7"/>
<accession>A0A0W0Z9S5</accession>
<gene>
    <name evidence="7" type="primary">hemH</name>
    <name evidence="9" type="ORF">Lsha_0222</name>
</gene>
<evidence type="ECO:0000313" key="10">
    <source>
        <dbReference type="Proteomes" id="UP000054600"/>
    </source>
</evidence>
<feature type="binding site" evidence="7">
    <location>
        <position position="187"/>
    </location>
    <ligand>
        <name>Fe(2+)</name>
        <dbReference type="ChEBI" id="CHEBI:29033"/>
    </ligand>
</feature>
<dbReference type="GO" id="GO:0046872">
    <property type="term" value="F:metal ion binding"/>
    <property type="evidence" value="ECO:0007669"/>
    <property type="project" value="UniProtKB-KW"/>
</dbReference>
<comment type="similarity">
    <text evidence="1 7 8">Belongs to the ferrochelatase family.</text>
</comment>
<protein>
    <recommendedName>
        <fullName evidence="7">Ferrochelatase</fullName>
        <ecNumber evidence="7">4.98.1.1</ecNumber>
    </recommendedName>
    <alternativeName>
        <fullName evidence="7">Heme synthase</fullName>
    </alternativeName>
    <alternativeName>
        <fullName evidence="7">Protoheme ferro-lyase</fullName>
    </alternativeName>
</protein>
<dbReference type="InterPro" id="IPR033644">
    <property type="entry name" value="Ferrochelatase_C"/>
</dbReference>
<dbReference type="STRING" id="1122169.Lsha_0222"/>
<dbReference type="eggNOG" id="COG0276">
    <property type="taxonomic scope" value="Bacteria"/>
</dbReference>
<keyword evidence="7" id="KW-0479">Metal-binding</keyword>
<dbReference type="InterPro" id="IPR001015">
    <property type="entry name" value="Ferrochelatase"/>
</dbReference>
<evidence type="ECO:0000256" key="5">
    <source>
        <dbReference type="ARBA" id="ARBA00023244"/>
    </source>
</evidence>
<proteinExistence type="inferred from homology"/>
<keyword evidence="4 7" id="KW-0456">Lyase</keyword>
<evidence type="ECO:0000256" key="2">
    <source>
        <dbReference type="ARBA" id="ARBA00023004"/>
    </source>
</evidence>
<keyword evidence="2 7" id="KW-0408">Iron</keyword>
<dbReference type="GO" id="GO:0004325">
    <property type="term" value="F:ferrochelatase activity"/>
    <property type="evidence" value="ECO:0007669"/>
    <property type="project" value="UniProtKB-UniRule"/>
</dbReference>
<evidence type="ECO:0000256" key="7">
    <source>
        <dbReference type="HAMAP-Rule" id="MF_00323"/>
    </source>
</evidence>
<dbReference type="GO" id="GO:0006783">
    <property type="term" value="P:heme biosynthetic process"/>
    <property type="evidence" value="ECO:0007669"/>
    <property type="project" value="UniProtKB-UniRule"/>
</dbReference>
<comment type="pathway">
    <text evidence="7">Porphyrin-containing compound metabolism; protoheme biosynthesis; protoheme from protoporphyrin-IX: step 1/1.</text>
</comment>
<sequence>MQEGLLIINLGTPSHPDRKAVRAYLSEFLTDKRVIDLPALIRYVLVYGFILPFRTKQSTHAYQSIWSEQGSPLLCHSQNLASQLQARLSPEFKIALGMRYGKPSIKTALDELKDCASITVLPLYPQYSSAATGSSIEEVIRLLSMQEVIPSLNIIRDFYQHPGYIKAQAALIKENLGEDQHLIFSYHGLPERQINKSGCHTVCKESCPPVSVTNQGCYKAQCYETSRQLADELQLHTGQYSTSFQSRLGKTPWIKPYTDEVLTELAAQGIKNLAICCPSFVADCLETLEEIGLRAKEQWIESGGKEFNLIPCLNDSPAWIEAIIDIKK</sequence>
<evidence type="ECO:0000256" key="1">
    <source>
        <dbReference type="ARBA" id="ARBA00007718"/>
    </source>
</evidence>
<dbReference type="Proteomes" id="UP000054600">
    <property type="component" value="Unassembled WGS sequence"/>
</dbReference>
<comment type="caution">
    <text evidence="9">The sequence shown here is derived from an EMBL/GenBank/DDBJ whole genome shotgun (WGS) entry which is preliminary data.</text>
</comment>
<keyword evidence="10" id="KW-1185">Reference proteome</keyword>
<keyword evidence="5 7" id="KW-0627">Porphyrin biosynthesis</keyword>
<comment type="subcellular location">
    <subcellularLocation>
        <location evidence="7">Cytoplasm</location>
    </subcellularLocation>
</comment>
<evidence type="ECO:0000313" key="9">
    <source>
        <dbReference type="EMBL" id="KTD65861.1"/>
    </source>
</evidence>
<dbReference type="PATRIC" id="fig|1122169.6.peg.249"/>